<dbReference type="Gene3D" id="3.90.550.10">
    <property type="entry name" value="Spore Coat Polysaccharide Biosynthesis Protein SpsA, Chain A"/>
    <property type="match status" value="1"/>
</dbReference>
<dbReference type="AlphaFoldDB" id="A0A385JMQ3"/>
<accession>A0A385JMQ3</accession>
<dbReference type="SUPFAM" id="SSF53448">
    <property type="entry name" value="Nucleotide-diphospho-sugar transferases"/>
    <property type="match status" value="1"/>
</dbReference>
<evidence type="ECO:0000313" key="5">
    <source>
        <dbReference type="EMBL" id="AXY99568.1"/>
    </source>
</evidence>
<name>A0A385JMQ3_PROMI</name>
<dbReference type="Pfam" id="PF00535">
    <property type="entry name" value="Glycos_transf_2"/>
    <property type="match status" value="1"/>
</dbReference>
<evidence type="ECO:0000256" key="3">
    <source>
        <dbReference type="ARBA" id="ARBA00022679"/>
    </source>
</evidence>
<evidence type="ECO:0000256" key="1">
    <source>
        <dbReference type="ARBA" id="ARBA00006739"/>
    </source>
</evidence>
<keyword evidence="2" id="KW-0328">Glycosyltransferase</keyword>
<reference evidence="5" key="1">
    <citation type="journal article" date="2017" name="PLoS ONE">
        <title>Genetic diversity of the O antigens of Proteus species and the development of a suspension array for molecular serotyping.</title>
        <authorList>
            <person name="Yu X."/>
            <person name="Torzewska A."/>
            <person name="Zhang X."/>
            <person name="Yin Z."/>
            <person name="Drzewiecka D."/>
            <person name="Cao H."/>
            <person name="Liu B."/>
            <person name="Knirel Y.A."/>
            <person name="Rozalski A."/>
            <person name="Wang L."/>
        </authorList>
    </citation>
    <scope>NUCLEOTIDE SEQUENCE</scope>
    <source>
        <strain evidence="5">PrK 47/57</strain>
    </source>
</reference>
<dbReference type="InterPro" id="IPR050834">
    <property type="entry name" value="Glycosyltransf_2"/>
</dbReference>
<evidence type="ECO:0000256" key="2">
    <source>
        <dbReference type="ARBA" id="ARBA00022676"/>
    </source>
</evidence>
<evidence type="ECO:0000259" key="4">
    <source>
        <dbReference type="Pfam" id="PF00535"/>
    </source>
</evidence>
<proteinExistence type="inferred from homology"/>
<dbReference type="RefSeq" id="WP_049220118.1">
    <property type="nucleotide sequence ID" value="NZ_CP071773.1"/>
</dbReference>
<organism evidence="5">
    <name type="scientific">Proteus mirabilis</name>
    <dbReference type="NCBI Taxonomy" id="584"/>
    <lineage>
        <taxon>Bacteria</taxon>
        <taxon>Pseudomonadati</taxon>
        <taxon>Pseudomonadota</taxon>
        <taxon>Gammaproteobacteria</taxon>
        <taxon>Enterobacterales</taxon>
        <taxon>Morganellaceae</taxon>
        <taxon>Proteus</taxon>
    </lineage>
</organism>
<dbReference type="EMBL" id="KY710701">
    <property type="protein sequence ID" value="AXY99568.1"/>
    <property type="molecule type" value="Genomic_DNA"/>
</dbReference>
<dbReference type="InterPro" id="IPR029044">
    <property type="entry name" value="Nucleotide-diphossugar_trans"/>
</dbReference>
<protein>
    <submittedName>
        <fullName evidence="5">Gt2</fullName>
    </submittedName>
</protein>
<comment type="similarity">
    <text evidence="1">Belongs to the glycosyltransferase 2 family.</text>
</comment>
<dbReference type="GO" id="GO:0016757">
    <property type="term" value="F:glycosyltransferase activity"/>
    <property type="evidence" value="ECO:0007669"/>
    <property type="project" value="UniProtKB-KW"/>
</dbReference>
<dbReference type="InterPro" id="IPR001173">
    <property type="entry name" value="Glyco_trans_2-like"/>
</dbReference>
<keyword evidence="3" id="KW-0808">Transferase</keyword>
<dbReference type="PANTHER" id="PTHR43685">
    <property type="entry name" value="GLYCOSYLTRANSFERASE"/>
    <property type="match status" value="1"/>
</dbReference>
<sequence length="269" mass="31617">MLDVTVIFSIYEKTNLSKFKLALNSILNQTLLPKYIIIVCDGCSFDMFESCLDEHLSSLVKINIYEYKENLGPGYARDFAIKRANTKYIAIMDSDDISALDRLEIQYNFMEKNNNISVVGGYISEEKDGNFISIRKVPLHHKDISKTIKYKSPINNVTAFMRRKDYIYVGGYPSIRSSEDYCLWSRFLIHGKKMANIENILVYVEFDEDTLIRRSGLLHFKNDLFTQKTLYKSGIINIFTFNKNIFKYFIFRLMNIKIKKFIYTYVLRK</sequence>
<dbReference type="PANTHER" id="PTHR43685:SF5">
    <property type="entry name" value="GLYCOSYLTRANSFERASE EPSE-RELATED"/>
    <property type="match status" value="1"/>
</dbReference>
<feature type="domain" description="Glycosyltransferase 2-like" evidence="4">
    <location>
        <begin position="19"/>
        <end position="167"/>
    </location>
</feature>